<organism evidence="2 3">
    <name type="scientific">Paenibacillus abyssi</name>
    <dbReference type="NCBI Taxonomy" id="1340531"/>
    <lineage>
        <taxon>Bacteria</taxon>
        <taxon>Bacillati</taxon>
        <taxon>Bacillota</taxon>
        <taxon>Bacilli</taxon>
        <taxon>Bacillales</taxon>
        <taxon>Paenibacillaceae</taxon>
        <taxon>Paenibacillus</taxon>
    </lineage>
</organism>
<evidence type="ECO:0000313" key="3">
    <source>
        <dbReference type="Proteomes" id="UP000644756"/>
    </source>
</evidence>
<comment type="caution">
    <text evidence="2">The sequence shown here is derived from an EMBL/GenBank/DDBJ whole genome shotgun (WGS) entry which is preliminary data.</text>
</comment>
<accession>A0A917LF74</accession>
<dbReference type="Proteomes" id="UP000644756">
    <property type="component" value="Unassembled WGS sequence"/>
</dbReference>
<gene>
    <name evidence="2" type="ORF">GCM10010916_39140</name>
</gene>
<keyword evidence="3" id="KW-1185">Reference proteome</keyword>
<reference evidence="2" key="1">
    <citation type="journal article" date="2014" name="Int. J. Syst. Evol. Microbiol.">
        <title>Complete genome sequence of Corynebacterium casei LMG S-19264T (=DSM 44701T), isolated from a smear-ripened cheese.</title>
        <authorList>
            <consortium name="US DOE Joint Genome Institute (JGI-PGF)"/>
            <person name="Walter F."/>
            <person name="Albersmeier A."/>
            <person name="Kalinowski J."/>
            <person name="Ruckert C."/>
        </authorList>
    </citation>
    <scope>NUCLEOTIDE SEQUENCE</scope>
    <source>
        <strain evidence="2">CGMCC 1.12987</strain>
    </source>
</reference>
<evidence type="ECO:0000259" key="1">
    <source>
        <dbReference type="Pfam" id="PF19419"/>
    </source>
</evidence>
<dbReference type="AlphaFoldDB" id="A0A917LF74"/>
<reference evidence="2" key="2">
    <citation type="submission" date="2020-09" db="EMBL/GenBank/DDBJ databases">
        <authorList>
            <person name="Sun Q."/>
            <person name="Zhou Y."/>
        </authorList>
    </citation>
    <scope>NUCLEOTIDE SEQUENCE</scope>
    <source>
        <strain evidence="2">CGMCC 1.12987</strain>
    </source>
</reference>
<sequence length="97" mass="11214">MSDTIVKTLVLSTGHISKETKEWIDKSDEEPVPLTIYEKSIYGWMILVPQDDRDAELLKDVPESLQAVIEYAVRHDCSWVMLDCDANCIPELPQYDW</sequence>
<name>A0A917LF74_9BACL</name>
<dbReference type="Pfam" id="PF19419">
    <property type="entry name" value="DUF5983"/>
    <property type="match status" value="1"/>
</dbReference>
<dbReference type="RefSeq" id="WP_188532757.1">
    <property type="nucleotide sequence ID" value="NZ_BMGR01000014.1"/>
</dbReference>
<dbReference type="EMBL" id="BMGR01000014">
    <property type="protein sequence ID" value="GGG18510.1"/>
    <property type="molecule type" value="Genomic_DNA"/>
</dbReference>
<proteinExistence type="predicted"/>
<feature type="domain" description="DUF5983" evidence="1">
    <location>
        <begin position="9"/>
        <end position="97"/>
    </location>
</feature>
<evidence type="ECO:0000313" key="2">
    <source>
        <dbReference type="EMBL" id="GGG18510.1"/>
    </source>
</evidence>
<dbReference type="InterPro" id="IPR046025">
    <property type="entry name" value="DUF5983"/>
</dbReference>
<protein>
    <recommendedName>
        <fullName evidence="1">DUF5983 domain-containing protein</fullName>
    </recommendedName>
</protein>